<evidence type="ECO:0000313" key="4">
    <source>
        <dbReference type="EMBL" id="KAJ3478425.1"/>
    </source>
</evidence>
<evidence type="ECO:0000313" key="5">
    <source>
        <dbReference type="Proteomes" id="UP001212997"/>
    </source>
</evidence>
<feature type="domain" description="Phytase-like" evidence="3">
    <location>
        <begin position="118"/>
        <end position="392"/>
    </location>
</feature>
<feature type="compositionally biased region" description="Basic and acidic residues" evidence="1">
    <location>
        <begin position="377"/>
        <end position="389"/>
    </location>
</feature>
<dbReference type="InterPro" id="IPR027372">
    <property type="entry name" value="Phytase-like_dom"/>
</dbReference>
<gene>
    <name evidence="4" type="ORF">NLI96_g9767</name>
</gene>
<dbReference type="SUPFAM" id="SSF63825">
    <property type="entry name" value="YWTD domain"/>
    <property type="match status" value="1"/>
</dbReference>
<dbReference type="Proteomes" id="UP001212997">
    <property type="component" value="Unassembled WGS sequence"/>
</dbReference>
<evidence type="ECO:0000256" key="2">
    <source>
        <dbReference type="SAM" id="SignalP"/>
    </source>
</evidence>
<feature type="region of interest" description="Disordered" evidence="1">
    <location>
        <begin position="377"/>
        <end position="399"/>
    </location>
</feature>
<dbReference type="EMBL" id="JANAWD010000512">
    <property type="protein sequence ID" value="KAJ3478425.1"/>
    <property type="molecule type" value="Genomic_DNA"/>
</dbReference>
<organism evidence="4 5">
    <name type="scientific">Meripilus lineatus</name>
    <dbReference type="NCBI Taxonomy" id="2056292"/>
    <lineage>
        <taxon>Eukaryota</taxon>
        <taxon>Fungi</taxon>
        <taxon>Dikarya</taxon>
        <taxon>Basidiomycota</taxon>
        <taxon>Agaricomycotina</taxon>
        <taxon>Agaricomycetes</taxon>
        <taxon>Polyporales</taxon>
        <taxon>Meripilaceae</taxon>
        <taxon>Meripilus</taxon>
    </lineage>
</organism>
<keyword evidence="2" id="KW-0732">Signal</keyword>
<proteinExistence type="predicted"/>
<protein>
    <recommendedName>
        <fullName evidence="3">Phytase-like domain-containing protein</fullName>
    </recommendedName>
</protein>
<dbReference type="PANTHER" id="PTHR37957:SF1">
    <property type="entry name" value="PHYTASE-LIKE DOMAIN-CONTAINING PROTEIN"/>
    <property type="match status" value="1"/>
</dbReference>
<keyword evidence="5" id="KW-1185">Reference proteome</keyword>
<accession>A0AAD5Y9V8</accession>
<feature type="signal peptide" evidence="2">
    <location>
        <begin position="1"/>
        <end position="18"/>
    </location>
</feature>
<dbReference type="Pfam" id="PF13449">
    <property type="entry name" value="Phytase-like"/>
    <property type="match status" value="1"/>
</dbReference>
<evidence type="ECO:0000259" key="3">
    <source>
        <dbReference type="Pfam" id="PF13449"/>
    </source>
</evidence>
<feature type="chain" id="PRO_5041956842" description="Phytase-like domain-containing protein" evidence="2">
    <location>
        <begin position="19"/>
        <end position="509"/>
    </location>
</feature>
<dbReference type="AlphaFoldDB" id="A0AAD5Y9V8"/>
<evidence type="ECO:0000256" key="1">
    <source>
        <dbReference type="SAM" id="MobiDB-lite"/>
    </source>
</evidence>
<feature type="region of interest" description="Disordered" evidence="1">
    <location>
        <begin position="266"/>
        <end position="293"/>
    </location>
</feature>
<dbReference type="PANTHER" id="PTHR37957">
    <property type="entry name" value="BLR7070 PROTEIN"/>
    <property type="match status" value="1"/>
</dbReference>
<comment type="caution">
    <text evidence="4">The sequence shown here is derived from an EMBL/GenBank/DDBJ whole genome shotgun (WGS) entry which is preliminary data.</text>
</comment>
<name>A0AAD5Y9V8_9APHY</name>
<sequence>MAFAILLFALLAISAGKANPVPGNVPKGSNEVNELTSTLAVSVTLDGLTFVNKARRFYVPIYLQVFRSSPDNLQGLVAFGLIPSDFKESTGDTLGGIGSAIALKSGSFNQNPDGTYSGTIVAQPDRGFNIDGTIDYQARQHSIDFVLSPYYGDTPLNFTAAQQTLQLTYRDTLLYTERNNVKTSGLDPLAIRPAQSNFPSVASADPPLPIPATTFSHLSVDAEGLVLNDDGTFWTSDEYGPYIYRFDSQGSLIQVIQPPAAVLPEDKKGNLNFTSETDPKTGRTGNQGFEGLTRDKTGNTLYAMLQSATIQDGGDDKTTSRYTRLFAYDISNPLVARPALLGEWVIPLPQSKKGKTRASSEVHFVRDNIFLVLARDGDGHGGDETESSYKRVPGSKFDDPKHPIADDGELDDSITPAQYVSFVDLIDDTQLARFGLHNGDPEDQTLIDAKWESIALAPVGDPQSPNDFFLFTAADNDFITTNGVALGVPYDQGLDNDNQFLVFRVTLPS</sequence>
<reference evidence="4" key="1">
    <citation type="submission" date="2022-07" db="EMBL/GenBank/DDBJ databases">
        <title>Genome Sequence of Physisporinus lineatus.</title>
        <authorList>
            <person name="Buettner E."/>
        </authorList>
    </citation>
    <scope>NUCLEOTIDE SEQUENCE</scope>
    <source>
        <strain evidence="4">VT162</strain>
    </source>
</reference>